<feature type="transmembrane region" description="Helical" evidence="1">
    <location>
        <begin position="9"/>
        <end position="28"/>
    </location>
</feature>
<dbReference type="Pfam" id="PF11377">
    <property type="entry name" value="DUF3180"/>
    <property type="match status" value="1"/>
</dbReference>
<accession>A0A4Q7KWQ7</accession>
<proteinExistence type="predicted"/>
<protein>
    <submittedName>
        <fullName evidence="2">Uncharacterized protein DUF3180</fullName>
    </submittedName>
</protein>
<dbReference type="InterPro" id="IPR021517">
    <property type="entry name" value="DUF3180"/>
</dbReference>
<evidence type="ECO:0000313" key="2">
    <source>
        <dbReference type="EMBL" id="RZS41214.1"/>
    </source>
</evidence>
<feature type="transmembrane region" description="Helical" evidence="1">
    <location>
        <begin position="114"/>
        <end position="134"/>
    </location>
</feature>
<dbReference type="Proteomes" id="UP000294257">
    <property type="component" value="Unassembled WGS sequence"/>
</dbReference>
<keyword evidence="3" id="KW-1185">Reference proteome</keyword>
<dbReference type="RefSeq" id="WP_130344157.1">
    <property type="nucleotide sequence ID" value="NZ_SGWQ01000003.1"/>
</dbReference>
<evidence type="ECO:0000313" key="3">
    <source>
        <dbReference type="Proteomes" id="UP000294257"/>
    </source>
</evidence>
<keyword evidence="1" id="KW-0472">Membrane</keyword>
<sequence length="155" mass="16453">MKFTSARDLAVAGVIAGVLVYLLVSQLYGDLPRLPTFAGVTLLVLAVIELVLALTLRTRIRRDIRQVDGITVARVVALAKASSLLGAIMLGAWLAVLVYVVPERDELPAAQHDTTSSVIGAVCAGALIAAALWLEHCCRTPDEPDESREHRAGSG</sequence>
<evidence type="ECO:0000256" key="1">
    <source>
        <dbReference type="SAM" id="Phobius"/>
    </source>
</evidence>
<keyword evidence="1" id="KW-0812">Transmembrane</keyword>
<feature type="transmembrane region" description="Helical" evidence="1">
    <location>
        <begin position="77"/>
        <end position="102"/>
    </location>
</feature>
<dbReference type="EMBL" id="SGWQ01000003">
    <property type="protein sequence ID" value="RZS41214.1"/>
    <property type="molecule type" value="Genomic_DNA"/>
</dbReference>
<comment type="caution">
    <text evidence="2">The sequence shown here is derived from an EMBL/GenBank/DDBJ whole genome shotgun (WGS) entry which is preliminary data.</text>
</comment>
<gene>
    <name evidence="2" type="ORF">EV193_103534</name>
</gene>
<dbReference type="AlphaFoldDB" id="A0A4Q7KWQ7"/>
<reference evidence="2 3" key="1">
    <citation type="submission" date="2019-02" db="EMBL/GenBank/DDBJ databases">
        <title>Genomic Encyclopedia of Type Strains, Phase IV (KMG-IV): sequencing the most valuable type-strain genomes for metagenomic binning, comparative biology and taxonomic classification.</title>
        <authorList>
            <person name="Goeker M."/>
        </authorList>
    </citation>
    <scope>NUCLEOTIDE SEQUENCE [LARGE SCALE GENOMIC DNA]</scope>
    <source>
        <strain evidence="2 3">DSM 101727</strain>
    </source>
</reference>
<keyword evidence="1" id="KW-1133">Transmembrane helix</keyword>
<name>A0A4Q7KWQ7_9PSEU</name>
<dbReference type="OrthoDB" id="3825558at2"/>
<organism evidence="2 3">
    <name type="scientific">Herbihabitans rhizosphaerae</name>
    <dbReference type="NCBI Taxonomy" id="1872711"/>
    <lineage>
        <taxon>Bacteria</taxon>
        <taxon>Bacillati</taxon>
        <taxon>Actinomycetota</taxon>
        <taxon>Actinomycetes</taxon>
        <taxon>Pseudonocardiales</taxon>
        <taxon>Pseudonocardiaceae</taxon>
        <taxon>Herbihabitans</taxon>
    </lineage>
</organism>
<feature type="transmembrane region" description="Helical" evidence="1">
    <location>
        <begin position="34"/>
        <end position="56"/>
    </location>
</feature>